<dbReference type="AlphaFoldDB" id="A0A517ZLE6"/>
<proteinExistence type="predicted"/>
<gene>
    <name evidence="4" type="ORF">Mal52_17830</name>
</gene>
<dbReference type="EMBL" id="CP036276">
    <property type="protein sequence ID" value="QDU43311.1"/>
    <property type="molecule type" value="Genomic_DNA"/>
</dbReference>
<dbReference type="Gene3D" id="3.20.20.150">
    <property type="entry name" value="Divalent-metal-dependent TIM barrel enzymes"/>
    <property type="match status" value="1"/>
</dbReference>
<dbReference type="Proteomes" id="UP000319383">
    <property type="component" value="Chromosome"/>
</dbReference>
<keyword evidence="2" id="KW-0732">Signal</keyword>
<dbReference type="GO" id="GO:0016853">
    <property type="term" value="F:isomerase activity"/>
    <property type="evidence" value="ECO:0007669"/>
    <property type="project" value="UniProtKB-KW"/>
</dbReference>
<dbReference type="PANTHER" id="PTHR43489:SF7">
    <property type="entry name" value="3-DEHYDRO-D-GULOSIDE 4-EPIMERASE-RELATED"/>
    <property type="match status" value="1"/>
</dbReference>
<dbReference type="KEGG" id="sdyn:Mal52_17830"/>
<accession>A0A517ZLE6</accession>
<evidence type="ECO:0000313" key="4">
    <source>
        <dbReference type="EMBL" id="QDU43311.1"/>
    </source>
</evidence>
<keyword evidence="1 4" id="KW-0413">Isomerase</keyword>
<feature type="signal peptide" evidence="2">
    <location>
        <begin position="1"/>
        <end position="29"/>
    </location>
</feature>
<sequence length="306" mass="34018" precursor="true">MSDYLDRRNFLSRSAATLAASTAAGSLFAAEGESQPAAKKRHLLKAVKIGMIGGDLSMLQKFQLLKELGYDGIELNSPNSYDRDEVIAARDQTKLPIHGVVDSVHWKQTLSHPDPEVRQHGLEGLKTALRDSHFFGGTSVLLVPAVVNKEVSYADAYKRSQAEIRKALPLAEELGIKILFENVWNGFLLSPLETARYIDEFDSNMVGSYFDVGNVVNFGWPEQWIRILGNRIVKLDIKEYSRKLRDKSGPGAGFRVKLGEGDCDWPAVMAALDDIGFEGWGTAEVRGGDRERLQDIAQRMDNIYGM</sequence>
<evidence type="ECO:0000256" key="1">
    <source>
        <dbReference type="ARBA" id="ARBA00023235"/>
    </source>
</evidence>
<organism evidence="4 5">
    <name type="scientific">Symmachiella dynata</name>
    <dbReference type="NCBI Taxonomy" id="2527995"/>
    <lineage>
        <taxon>Bacteria</taxon>
        <taxon>Pseudomonadati</taxon>
        <taxon>Planctomycetota</taxon>
        <taxon>Planctomycetia</taxon>
        <taxon>Planctomycetales</taxon>
        <taxon>Planctomycetaceae</taxon>
        <taxon>Symmachiella</taxon>
    </lineage>
</organism>
<dbReference type="Pfam" id="PF01261">
    <property type="entry name" value="AP_endonuc_2"/>
    <property type="match status" value="1"/>
</dbReference>
<dbReference type="InterPro" id="IPR050417">
    <property type="entry name" value="Sugar_Epim/Isomerase"/>
</dbReference>
<dbReference type="InterPro" id="IPR013022">
    <property type="entry name" value="Xyl_isomerase-like_TIM-brl"/>
</dbReference>
<evidence type="ECO:0000256" key="2">
    <source>
        <dbReference type="SAM" id="SignalP"/>
    </source>
</evidence>
<name>A0A517ZLE6_9PLAN</name>
<feature type="chain" id="PRO_5022231956" evidence="2">
    <location>
        <begin position="30"/>
        <end position="306"/>
    </location>
</feature>
<dbReference type="InterPro" id="IPR006311">
    <property type="entry name" value="TAT_signal"/>
</dbReference>
<dbReference type="PANTHER" id="PTHR43489">
    <property type="entry name" value="ISOMERASE"/>
    <property type="match status" value="1"/>
</dbReference>
<reference evidence="4 5" key="1">
    <citation type="submission" date="2019-02" db="EMBL/GenBank/DDBJ databases">
        <title>Deep-cultivation of Planctomycetes and their phenomic and genomic characterization uncovers novel biology.</title>
        <authorList>
            <person name="Wiegand S."/>
            <person name="Jogler M."/>
            <person name="Boedeker C."/>
            <person name="Pinto D."/>
            <person name="Vollmers J."/>
            <person name="Rivas-Marin E."/>
            <person name="Kohn T."/>
            <person name="Peeters S.H."/>
            <person name="Heuer A."/>
            <person name="Rast P."/>
            <person name="Oberbeckmann S."/>
            <person name="Bunk B."/>
            <person name="Jeske O."/>
            <person name="Meyerdierks A."/>
            <person name="Storesund J.E."/>
            <person name="Kallscheuer N."/>
            <person name="Luecker S."/>
            <person name="Lage O.M."/>
            <person name="Pohl T."/>
            <person name="Merkel B.J."/>
            <person name="Hornburger P."/>
            <person name="Mueller R.-W."/>
            <person name="Bruemmer F."/>
            <person name="Labrenz M."/>
            <person name="Spormann A.M."/>
            <person name="Op den Camp H."/>
            <person name="Overmann J."/>
            <person name="Amann R."/>
            <person name="Jetten M.S.M."/>
            <person name="Mascher T."/>
            <person name="Medema M.H."/>
            <person name="Devos D.P."/>
            <person name="Kaster A.-K."/>
            <person name="Ovreas L."/>
            <person name="Rohde M."/>
            <person name="Galperin M.Y."/>
            <person name="Jogler C."/>
        </authorList>
    </citation>
    <scope>NUCLEOTIDE SEQUENCE [LARGE SCALE GENOMIC DNA]</scope>
    <source>
        <strain evidence="4 5">Mal52</strain>
    </source>
</reference>
<dbReference type="SUPFAM" id="SSF51658">
    <property type="entry name" value="Xylose isomerase-like"/>
    <property type="match status" value="1"/>
</dbReference>
<dbReference type="PROSITE" id="PS51318">
    <property type="entry name" value="TAT"/>
    <property type="match status" value="1"/>
</dbReference>
<dbReference type="RefSeq" id="WP_145375433.1">
    <property type="nucleotide sequence ID" value="NZ_CP036276.1"/>
</dbReference>
<evidence type="ECO:0000313" key="5">
    <source>
        <dbReference type="Proteomes" id="UP000319383"/>
    </source>
</evidence>
<dbReference type="InterPro" id="IPR036237">
    <property type="entry name" value="Xyl_isomerase-like_sf"/>
</dbReference>
<protein>
    <submittedName>
        <fullName evidence="4">Xylose isomerase-like TIM barrel</fullName>
    </submittedName>
</protein>
<feature type="domain" description="Xylose isomerase-like TIM barrel" evidence="3">
    <location>
        <begin position="62"/>
        <end position="294"/>
    </location>
</feature>
<evidence type="ECO:0000259" key="3">
    <source>
        <dbReference type="Pfam" id="PF01261"/>
    </source>
</evidence>
<keyword evidence="5" id="KW-1185">Reference proteome</keyword>